<feature type="transmembrane region" description="Helical" evidence="1">
    <location>
        <begin position="363"/>
        <end position="385"/>
    </location>
</feature>
<feature type="transmembrane region" description="Helical" evidence="1">
    <location>
        <begin position="44"/>
        <end position="65"/>
    </location>
</feature>
<protein>
    <submittedName>
        <fullName evidence="2">Uncharacterized protein</fullName>
    </submittedName>
</protein>
<accession>A0A3S4VL06</accession>
<feature type="transmembrane region" description="Helical" evidence="1">
    <location>
        <begin position="12"/>
        <end position="32"/>
    </location>
</feature>
<feature type="transmembrane region" description="Helical" evidence="1">
    <location>
        <begin position="303"/>
        <end position="321"/>
    </location>
</feature>
<feature type="transmembrane region" description="Helical" evidence="1">
    <location>
        <begin position="127"/>
        <end position="150"/>
    </location>
</feature>
<keyword evidence="1" id="KW-0472">Membrane</keyword>
<gene>
    <name evidence="2" type="ORF">NCTC10951_02193</name>
</gene>
<reference evidence="2 3" key="1">
    <citation type="submission" date="2018-12" db="EMBL/GenBank/DDBJ databases">
        <authorList>
            <consortium name="Pathogen Informatics"/>
        </authorList>
    </citation>
    <scope>NUCLEOTIDE SEQUENCE [LARGE SCALE GENOMIC DNA]</scope>
    <source>
        <strain evidence="2 3">NCTC10951</strain>
    </source>
</reference>
<keyword evidence="1" id="KW-1133">Transmembrane helix</keyword>
<feature type="transmembrane region" description="Helical" evidence="1">
    <location>
        <begin position="243"/>
        <end position="267"/>
    </location>
</feature>
<dbReference type="KEGG" id="avc:NCTC10951_02193"/>
<feature type="transmembrane region" description="Helical" evidence="1">
    <location>
        <begin position="425"/>
        <end position="448"/>
    </location>
</feature>
<evidence type="ECO:0000256" key="1">
    <source>
        <dbReference type="SAM" id="Phobius"/>
    </source>
</evidence>
<evidence type="ECO:0000313" key="2">
    <source>
        <dbReference type="EMBL" id="VEI17434.1"/>
    </source>
</evidence>
<feature type="transmembrane region" description="Helical" evidence="1">
    <location>
        <begin position="200"/>
        <end position="223"/>
    </location>
</feature>
<evidence type="ECO:0000313" key="3">
    <source>
        <dbReference type="Proteomes" id="UP000268658"/>
    </source>
</evidence>
<dbReference type="Proteomes" id="UP000268658">
    <property type="component" value="Chromosome"/>
</dbReference>
<dbReference type="EMBL" id="LR134477">
    <property type="protein sequence ID" value="VEI17434.1"/>
    <property type="molecule type" value="Genomic_DNA"/>
</dbReference>
<feature type="transmembrane region" description="Helical" evidence="1">
    <location>
        <begin position="77"/>
        <end position="97"/>
    </location>
</feature>
<dbReference type="AlphaFoldDB" id="A0A3S4VL06"/>
<feature type="transmembrane region" description="Helical" evidence="1">
    <location>
        <begin position="156"/>
        <end position="179"/>
    </location>
</feature>
<proteinExistence type="predicted"/>
<organism evidence="2 3">
    <name type="scientific">Actinomyces viscosus</name>
    <dbReference type="NCBI Taxonomy" id="1656"/>
    <lineage>
        <taxon>Bacteria</taxon>
        <taxon>Bacillati</taxon>
        <taxon>Actinomycetota</taxon>
        <taxon>Actinomycetes</taxon>
        <taxon>Actinomycetales</taxon>
        <taxon>Actinomycetaceae</taxon>
        <taxon>Actinomyces</taxon>
    </lineage>
</organism>
<feature type="transmembrane region" description="Helical" evidence="1">
    <location>
        <begin position="397"/>
        <end position="419"/>
    </location>
</feature>
<sequence length="485" mass="52590">MPRVAPAVVRERYARVFAVARIMLLYILRVVITKGALRSSTVRWVSALCIALLLITASAISVITFSGARNNSFAVDLIFSINSISSVLWSALAFLITKMLMASSSGMMSLTNLLAVTNKERQRAVDVLDILALFVIISAGLFSMTVGTMVSFGDEAVVPLLTCMVLPVLTTLAVLTTLYRATDLMLAHLGIKKNRGSIMIALLFFVVVASWRESISLVVKIASPMEKRPFSIWTLVYKDLVERYGSVSLVFIFPACLFVLVVAFVLVPSTNMEARSRFFDFPLPGSFASGIKFHLAYALRSRYAVESVLLSIVFIAFMATFPPGDIPSVLWGVEPVTFSGFYHFASVNPSIRVLEPNLSSTRMYSQMMVSQLLVVGCLASLATFFDVLRGEELSATLIGTVGVLGSLIISICVGIAMPAMDDNPISVLVGTCIALSVLILLSIITGVINVSSATTVMLVVLVVCLVVVYSIYSLEANRKVNHASR</sequence>
<name>A0A3S4VL06_ACTVI</name>
<feature type="transmembrane region" description="Helical" evidence="1">
    <location>
        <begin position="455"/>
        <end position="472"/>
    </location>
</feature>
<keyword evidence="1" id="KW-0812">Transmembrane</keyword>